<evidence type="ECO:0000313" key="2">
    <source>
        <dbReference type="Proteomes" id="UP000288805"/>
    </source>
</evidence>
<name>A0A438DMX6_VITVI</name>
<evidence type="ECO:0000313" key="1">
    <source>
        <dbReference type="EMBL" id="RVW36808.1"/>
    </source>
</evidence>
<dbReference type="GO" id="GO:0008676">
    <property type="term" value="F:3-deoxy-8-phosphooctulonate synthase activity"/>
    <property type="evidence" value="ECO:0007669"/>
    <property type="project" value="InterPro"/>
</dbReference>
<comment type="caution">
    <text evidence="1">The sequence shown here is derived from an EMBL/GenBank/DDBJ whole genome shotgun (WGS) entry which is preliminary data.</text>
</comment>
<gene>
    <name evidence="1" type="primary">KDSA2</name>
    <name evidence="1" type="ORF">CK203_103367</name>
</gene>
<dbReference type="SUPFAM" id="SSF51569">
    <property type="entry name" value="Aldolase"/>
    <property type="match status" value="1"/>
</dbReference>
<reference evidence="1 2" key="1">
    <citation type="journal article" date="2018" name="PLoS Genet.">
        <title>Population sequencing reveals clonal diversity and ancestral inbreeding in the grapevine cultivar Chardonnay.</title>
        <authorList>
            <person name="Roach M.J."/>
            <person name="Johnson D.L."/>
            <person name="Bohlmann J."/>
            <person name="van Vuuren H.J."/>
            <person name="Jones S.J."/>
            <person name="Pretorius I.S."/>
            <person name="Schmidt S.A."/>
            <person name="Borneman A.R."/>
        </authorList>
    </citation>
    <scope>NUCLEOTIDE SEQUENCE [LARGE SCALE GENOMIC DNA]</scope>
    <source>
        <strain evidence="2">cv. Chardonnay</strain>
        <tissue evidence="1">Leaf</tissue>
    </source>
</reference>
<organism evidence="1 2">
    <name type="scientific">Vitis vinifera</name>
    <name type="common">Grape</name>
    <dbReference type="NCBI Taxonomy" id="29760"/>
    <lineage>
        <taxon>Eukaryota</taxon>
        <taxon>Viridiplantae</taxon>
        <taxon>Streptophyta</taxon>
        <taxon>Embryophyta</taxon>
        <taxon>Tracheophyta</taxon>
        <taxon>Spermatophyta</taxon>
        <taxon>Magnoliopsida</taxon>
        <taxon>eudicotyledons</taxon>
        <taxon>Gunneridae</taxon>
        <taxon>Pentapetalae</taxon>
        <taxon>rosids</taxon>
        <taxon>Vitales</taxon>
        <taxon>Vitaceae</taxon>
        <taxon>Viteae</taxon>
        <taxon>Vitis</taxon>
    </lineage>
</organism>
<dbReference type="InterPro" id="IPR013785">
    <property type="entry name" value="Aldolase_TIM"/>
</dbReference>
<dbReference type="Proteomes" id="UP000288805">
    <property type="component" value="Unassembled WGS sequence"/>
</dbReference>
<protein>
    <submittedName>
        <fullName evidence="1">2-dehydro-3-deoxyphosphooctonate aldolase 2</fullName>
    </submittedName>
</protein>
<dbReference type="PANTHER" id="PTHR21057">
    <property type="entry name" value="PHOSPHO-2-DEHYDRO-3-DEOXYHEPTONATE ALDOLASE"/>
    <property type="match status" value="1"/>
</dbReference>
<sequence length="497" mass="56112">MDRELLMLQDSPLRNFSSFGAVDAWVDDLSSFGEIGWMDERDWLECAKACLLEFGSSPVFIPMFPHLRRIPCYVSIYKGQESLCALEGGGVASGGLRELIPCIARTAVAVGVDGIFMEVHNDPLNAPVDGPTQWPLRHLEELLEELVAIAVSSPPYPEIAVTILKIMNLAFGDSNKSKSAPNLGIVIYQSVGIRAFRVKLLLLAQRAGYSYFFEMISSLLPDGGLSKSQVLHPNGLSENHRIRGDIFVGSFWSLKGQARGKGRAYTVLSEERRGIFSKLQRDILAFLKSKFEEKEAFRDFQALRLEIWGDWLMENDDDMKRCKNDCSSCKNMGRMKNLAELEDGKKLNGSNKEDQPVKQAGSIIWVPLCQVTCHTWLLRPCVPMIHVAAKWTHTFNHDRVLVQSSLQKVSGHTFRWFCQPWLERLSSWHSWPFSRETFGFVMMPLGGGRVIITLRTADRDRGRRCGYQRSREVTCHHSCPFALQVAEHGPWQAVGMT</sequence>
<dbReference type="GO" id="GO:0005737">
    <property type="term" value="C:cytoplasm"/>
    <property type="evidence" value="ECO:0007669"/>
    <property type="project" value="InterPro"/>
</dbReference>
<dbReference type="Gene3D" id="3.20.20.70">
    <property type="entry name" value="Aldolase class I"/>
    <property type="match status" value="1"/>
</dbReference>
<dbReference type="InterPro" id="IPR006269">
    <property type="entry name" value="KDO8P_synthase"/>
</dbReference>
<accession>A0A438DMX6</accession>
<dbReference type="AlphaFoldDB" id="A0A438DMX6"/>
<dbReference type="EMBL" id="QGNW01001559">
    <property type="protein sequence ID" value="RVW36808.1"/>
    <property type="molecule type" value="Genomic_DNA"/>
</dbReference>
<proteinExistence type="predicted"/>